<protein>
    <submittedName>
        <fullName evidence="2">Uncharacterized protein</fullName>
    </submittedName>
</protein>
<accession>A0ABS4SU06</accession>
<keyword evidence="1" id="KW-1133">Transmembrane helix</keyword>
<reference evidence="2 3" key="1">
    <citation type="submission" date="2021-03" db="EMBL/GenBank/DDBJ databases">
        <title>Genomic Encyclopedia of Type Strains, Phase III (KMG-III): the genomes of soil and plant-associated and newly described type strains.</title>
        <authorList>
            <person name="Whitman W."/>
        </authorList>
    </citation>
    <scope>NUCLEOTIDE SEQUENCE [LARGE SCALE GENOMIC DNA]</scope>
    <source>
        <strain evidence="2 3">IMMIB AFH-6</strain>
    </source>
</reference>
<keyword evidence="1" id="KW-0812">Transmembrane</keyword>
<evidence type="ECO:0000313" key="3">
    <source>
        <dbReference type="Proteomes" id="UP000781958"/>
    </source>
</evidence>
<proteinExistence type="predicted"/>
<dbReference type="Proteomes" id="UP000781958">
    <property type="component" value="Unassembled WGS sequence"/>
</dbReference>
<keyword evidence="3" id="KW-1185">Reference proteome</keyword>
<sequence length="42" mass="4452">MKSLFSSLQRDWASWSPAERVAAVGILTLAPIAAALALVLAR</sequence>
<keyword evidence="1" id="KW-0472">Membrane</keyword>
<evidence type="ECO:0000256" key="1">
    <source>
        <dbReference type="SAM" id="Phobius"/>
    </source>
</evidence>
<evidence type="ECO:0000313" key="2">
    <source>
        <dbReference type="EMBL" id="MBP2296039.1"/>
    </source>
</evidence>
<comment type="caution">
    <text evidence="2">The sequence shown here is derived from an EMBL/GenBank/DDBJ whole genome shotgun (WGS) entry which is preliminary data.</text>
</comment>
<gene>
    <name evidence="2" type="ORF">J2851_005854</name>
</gene>
<dbReference type="EMBL" id="JAGINP010000026">
    <property type="protein sequence ID" value="MBP2296039.1"/>
    <property type="molecule type" value="Genomic_DNA"/>
</dbReference>
<organism evidence="2 3">
    <name type="scientific">Azospirillum rugosum</name>
    <dbReference type="NCBI Taxonomy" id="416170"/>
    <lineage>
        <taxon>Bacteria</taxon>
        <taxon>Pseudomonadati</taxon>
        <taxon>Pseudomonadota</taxon>
        <taxon>Alphaproteobacteria</taxon>
        <taxon>Rhodospirillales</taxon>
        <taxon>Azospirillaceae</taxon>
        <taxon>Azospirillum</taxon>
    </lineage>
</organism>
<feature type="transmembrane region" description="Helical" evidence="1">
    <location>
        <begin position="20"/>
        <end position="41"/>
    </location>
</feature>
<name>A0ABS4SU06_9PROT</name>
<dbReference type="RefSeq" id="WP_281416102.1">
    <property type="nucleotide sequence ID" value="NZ_JAGINP010000026.1"/>
</dbReference>